<keyword evidence="2" id="KW-0238">DNA-binding</keyword>
<feature type="domain" description="HTH CENPB-type" evidence="3">
    <location>
        <begin position="67"/>
        <end position="138"/>
    </location>
</feature>
<dbReference type="GO" id="GO:0003677">
    <property type="term" value="F:DNA binding"/>
    <property type="evidence" value="ECO:0007669"/>
    <property type="project" value="UniProtKB-KW"/>
</dbReference>
<dbReference type="SMART" id="SM00674">
    <property type="entry name" value="CENPB"/>
    <property type="match status" value="1"/>
</dbReference>
<dbReference type="EMBL" id="JABSTV010001248">
    <property type="protein sequence ID" value="KAH7967572.1"/>
    <property type="molecule type" value="Genomic_DNA"/>
</dbReference>
<dbReference type="Pfam" id="PF03221">
    <property type="entry name" value="HTH_Tnp_Tc5"/>
    <property type="match status" value="1"/>
</dbReference>
<organism evidence="4 5">
    <name type="scientific">Rhipicephalus sanguineus</name>
    <name type="common">Brown dog tick</name>
    <name type="synonym">Ixodes sanguineus</name>
    <dbReference type="NCBI Taxonomy" id="34632"/>
    <lineage>
        <taxon>Eukaryota</taxon>
        <taxon>Metazoa</taxon>
        <taxon>Ecdysozoa</taxon>
        <taxon>Arthropoda</taxon>
        <taxon>Chelicerata</taxon>
        <taxon>Arachnida</taxon>
        <taxon>Acari</taxon>
        <taxon>Parasitiformes</taxon>
        <taxon>Ixodida</taxon>
        <taxon>Ixodoidea</taxon>
        <taxon>Ixodidae</taxon>
        <taxon>Rhipicephalinae</taxon>
        <taxon>Rhipicephalus</taxon>
        <taxon>Rhipicephalus</taxon>
    </lineage>
</organism>
<evidence type="ECO:0000259" key="3">
    <source>
        <dbReference type="PROSITE" id="PS51253"/>
    </source>
</evidence>
<dbReference type="PROSITE" id="PS51253">
    <property type="entry name" value="HTH_CENPB"/>
    <property type="match status" value="1"/>
</dbReference>
<comment type="caution">
    <text evidence="4">The sequence shown here is derived from an EMBL/GenBank/DDBJ whole genome shotgun (WGS) entry which is preliminary data.</text>
</comment>
<keyword evidence="5" id="KW-1185">Reference proteome</keyword>
<accession>A0A9D4Q6I6</accession>
<dbReference type="InterPro" id="IPR050863">
    <property type="entry name" value="CenT-Element_Derived"/>
</dbReference>
<dbReference type="SUPFAM" id="SSF46689">
    <property type="entry name" value="Homeodomain-like"/>
    <property type="match status" value="1"/>
</dbReference>
<evidence type="ECO:0000256" key="1">
    <source>
        <dbReference type="ARBA" id="ARBA00004123"/>
    </source>
</evidence>
<reference evidence="4" key="1">
    <citation type="journal article" date="2020" name="Cell">
        <title>Large-Scale Comparative Analyses of Tick Genomes Elucidate Their Genetic Diversity and Vector Capacities.</title>
        <authorList>
            <consortium name="Tick Genome and Microbiome Consortium (TIGMIC)"/>
            <person name="Jia N."/>
            <person name="Wang J."/>
            <person name="Shi W."/>
            <person name="Du L."/>
            <person name="Sun Y."/>
            <person name="Zhan W."/>
            <person name="Jiang J.F."/>
            <person name="Wang Q."/>
            <person name="Zhang B."/>
            <person name="Ji P."/>
            <person name="Bell-Sakyi L."/>
            <person name="Cui X.M."/>
            <person name="Yuan T.T."/>
            <person name="Jiang B.G."/>
            <person name="Yang W.F."/>
            <person name="Lam T.T."/>
            <person name="Chang Q.C."/>
            <person name="Ding S.J."/>
            <person name="Wang X.J."/>
            <person name="Zhu J.G."/>
            <person name="Ruan X.D."/>
            <person name="Zhao L."/>
            <person name="Wei J.T."/>
            <person name="Ye R.Z."/>
            <person name="Que T.C."/>
            <person name="Du C.H."/>
            <person name="Zhou Y.H."/>
            <person name="Cheng J.X."/>
            <person name="Dai P.F."/>
            <person name="Guo W.B."/>
            <person name="Han X.H."/>
            <person name="Huang E.J."/>
            <person name="Li L.F."/>
            <person name="Wei W."/>
            <person name="Gao Y.C."/>
            <person name="Liu J.Z."/>
            <person name="Shao H.Z."/>
            <person name="Wang X."/>
            <person name="Wang C.C."/>
            <person name="Yang T.C."/>
            <person name="Huo Q.B."/>
            <person name="Li W."/>
            <person name="Chen H.Y."/>
            <person name="Chen S.E."/>
            <person name="Zhou L.G."/>
            <person name="Ni X.B."/>
            <person name="Tian J.H."/>
            <person name="Sheng Y."/>
            <person name="Liu T."/>
            <person name="Pan Y.S."/>
            <person name="Xia L.Y."/>
            <person name="Li J."/>
            <person name="Zhao F."/>
            <person name="Cao W.C."/>
        </authorList>
    </citation>
    <scope>NUCLEOTIDE SEQUENCE</scope>
    <source>
        <strain evidence="4">Rsan-2018</strain>
    </source>
</reference>
<dbReference type="GO" id="GO:0005634">
    <property type="term" value="C:nucleus"/>
    <property type="evidence" value="ECO:0007669"/>
    <property type="project" value="UniProtKB-SubCell"/>
</dbReference>
<dbReference type="Gene3D" id="1.10.10.60">
    <property type="entry name" value="Homeodomain-like"/>
    <property type="match status" value="2"/>
</dbReference>
<evidence type="ECO:0000313" key="5">
    <source>
        <dbReference type="Proteomes" id="UP000821837"/>
    </source>
</evidence>
<dbReference type="VEuPathDB" id="VectorBase:RSAN_046553"/>
<evidence type="ECO:0000313" key="4">
    <source>
        <dbReference type="EMBL" id="KAH7967572.1"/>
    </source>
</evidence>
<proteinExistence type="predicted"/>
<comment type="subcellular location">
    <subcellularLocation>
        <location evidence="1">Nucleus</location>
    </subcellularLocation>
</comment>
<dbReference type="InterPro" id="IPR006600">
    <property type="entry name" value="HTH_CenpB_DNA-bd_dom"/>
</dbReference>
<sequence>MAAAFFSIVSLRGGFVRFEGADKDEGAVGAIACEVAREFSISKQTVSNYLNQKEKILEAAEKVSAGTQKNFRDGSYPKLEEALNLWLSAKVAKKIPVSGDLLKQKAETLALRMGITGCKFSDGWLRNFKKSGKSYVVDVLSAISILSDAWKAVTQETVHNCFRHAGFVNTESGDEDSATDLDPAVETPPTAAADILDDLRASGVDIPGGDSTPGGTL</sequence>
<gene>
    <name evidence="4" type="ORF">HPB52_000135</name>
</gene>
<reference evidence="4" key="2">
    <citation type="submission" date="2021-09" db="EMBL/GenBank/DDBJ databases">
        <authorList>
            <person name="Jia N."/>
            <person name="Wang J."/>
            <person name="Shi W."/>
            <person name="Du L."/>
            <person name="Sun Y."/>
            <person name="Zhan W."/>
            <person name="Jiang J."/>
            <person name="Wang Q."/>
            <person name="Zhang B."/>
            <person name="Ji P."/>
            <person name="Sakyi L.B."/>
            <person name="Cui X."/>
            <person name="Yuan T."/>
            <person name="Jiang B."/>
            <person name="Yang W."/>
            <person name="Lam T.T.-Y."/>
            <person name="Chang Q."/>
            <person name="Ding S."/>
            <person name="Wang X."/>
            <person name="Zhu J."/>
            <person name="Ruan X."/>
            <person name="Zhao L."/>
            <person name="Wei J."/>
            <person name="Que T."/>
            <person name="Du C."/>
            <person name="Cheng J."/>
            <person name="Dai P."/>
            <person name="Han X."/>
            <person name="Huang E."/>
            <person name="Gao Y."/>
            <person name="Liu J."/>
            <person name="Shao H."/>
            <person name="Ye R."/>
            <person name="Li L."/>
            <person name="Wei W."/>
            <person name="Wang X."/>
            <person name="Wang C."/>
            <person name="Huo Q."/>
            <person name="Li W."/>
            <person name="Guo W."/>
            <person name="Chen H."/>
            <person name="Chen S."/>
            <person name="Zhou L."/>
            <person name="Zhou L."/>
            <person name="Ni X."/>
            <person name="Tian J."/>
            <person name="Zhou Y."/>
            <person name="Sheng Y."/>
            <person name="Liu T."/>
            <person name="Pan Y."/>
            <person name="Xia L."/>
            <person name="Li J."/>
            <person name="Zhao F."/>
            <person name="Cao W."/>
        </authorList>
    </citation>
    <scope>NUCLEOTIDE SEQUENCE</scope>
    <source>
        <strain evidence="4">Rsan-2018</strain>
        <tissue evidence="4">Larvae</tissue>
    </source>
</reference>
<name>A0A9D4Q6I6_RHISA</name>
<dbReference type="Proteomes" id="UP000821837">
    <property type="component" value="Unassembled WGS sequence"/>
</dbReference>
<dbReference type="PANTHER" id="PTHR19303">
    <property type="entry name" value="TRANSPOSON"/>
    <property type="match status" value="1"/>
</dbReference>
<evidence type="ECO:0000256" key="2">
    <source>
        <dbReference type="ARBA" id="ARBA00023125"/>
    </source>
</evidence>
<protein>
    <recommendedName>
        <fullName evidence="3">HTH CENPB-type domain-containing protein</fullName>
    </recommendedName>
</protein>
<dbReference type="PANTHER" id="PTHR19303:SF73">
    <property type="entry name" value="PROTEIN PDC2"/>
    <property type="match status" value="1"/>
</dbReference>
<dbReference type="InterPro" id="IPR009057">
    <property type="entry name" value="Homeodomain-like_sf"/>
</dbReference>
<dbReference type="AlphaFoldDB" id="A0A9D4Q6I6"/>